<keyword evidence="1" id="KW-0812">Transmembrane</keyword>
<keyword evidence="1" id="KW-0472">Membrane</keyword>
<evidence type="ECO:0000256" key="1">
    <source>
        <dbReference type="SAM" id="Phobius"/>
    </source>
</evidence>
<feature type="non-terminal residue" evidence="2">
    <location>
        <position position="184"/>
    </location>
</feature>
<evidence type="ECO:0000313" key="2">
    <source>
        <dbReference type="EMBL" id="CAJ0578774.1"/>
    </source>
</evidence>
<keyword evidence="1" id="KW-1133">Transmembrane helix</keyword>
<organism evidence="2 3">
    <name type="scientific">Mesorhabditis spiculigera</name>
    <dbReference type="NCBI Taxonomy" id="96644"/>
    <lineage>
        <taxon>Eukaryota</taxon>
        <taxon>Metazoa</taxon>
        <taxon>Ecdysozoa</taxon>
        <taxon>Nematoda</taxon>
        <taxon>Chromadorea</taxon>
        <taxon>Rhabditida</taxon>
        <taxon>Rhabditina</taxon>
        <taxon>Rhabditomorpha</taxon>
        <taxon>Rhabditoidea</taxon>
        <taxon>Rhabditidae</taxon>
        <taxon>Mesorhabditinae</taxon>
        <taxon>Mesorhabditis</taxon>
    </lineage>
</organism>
<accession>A0AA36D366</accession>
<dbReference type="AlphaFoldDB" id="A0AA36D366"/>
<dbReference type="Proteomes" id="UP001177023">
    <property type="component" value="Unassembled WGS sequence"/>
</dbReference>
<comment type="caution">
    <text evidence="2">The sequence shown here is derived from an EMBL/GenBank/DDBJ whole genome shotgun (WGS) entry which is preliminary data.</text>
</comment>
<protein>
    <submittedName>
        <fullName evidence="2">Uncharacterized protein</fullName>
    </submittedName>
</protein>
<gene>
    <name evidence="2" type="ORF">MSPICULIGERA_LOCUS17015</name>
</gene>
<reference evidence="2" key="1">
    <citation type="submission" date="2023-06" db="EMBL/GenBank/DDBJ databases">
        <authorList>
            <person name="Delattre M."/>
        </authorList>
    </citation>
    <scope>NUCLEOTIDE SEQUENCE</scope>
    <source>
        <strain evidence="2">AF72</strain>
    </source>
</reference>
<name>A0AA36D366_9BILA</name>
<dbReference type="EMBL" id="CATQJA010002654">
    <property type="protein sequence ID" value="CAJ0578774.1"/>
    <property type="molecule type" value="Genomic_DNA"/>
</dbReference>
<sequence>MGYRLFLIAGLALIFAVLVIIENIALLATTTVGPTSLSILLLPYFLSWILLFFAGFFGRIAYELHKDKARKPQPVDGCGPTWTSDSRPCTPSVYDIETHSQCSQDTLIHGDSLNGSFYQAHSPHYIPEENSRNHDLPPGYEEVMSRRMSGGRAVSAPCATLSVGTQRVSFFSNSQPPSPGGPRV</sequence>
<proteinExistence type="predicted"/>
<feature type="transmembrane region" description="Helical" evidence="1">
    <location>
        <begin position="37"/>
        <end position="62"/>
    </location>
</feature>
<keyword evidence="3" id="KW-1185">Reference proteome</keyword>
<evidence type="ECO:0000313" key="3">
    <source>
        <dbReference type="Proteomes" id="UP001177023"/>
    </source>
</evidence>